<dbReference type="GO" id="GO:0022857">
    <property type="term" value="F:transmembrane transporter activity"/>
    <property type="evidence" value="ECO:0007669"/>
    <property type="project" value="InterPro"/>
</dbReference>
<dbReference type="Proteomes" id="UP000663880">
    <property type="component" value="Unassembled WGS sequence"/>
</dbReference>
<keyword evidence="2 5" id="KW-0812">Transmembrane</keyword>
<evidence type="ECO:0000256" key="5">
    <source>
        <dbReference type="SAM" id="Phobius"/>
    </source>
</evidence>
<evidence type="ECO:0000256" key="1">
    <source>
        <dbReference type="ARBA" id="ARBA00004141"/>
    </source>
</evidence>
<feature type="transmembrane region" description="Helical" evidence="5">
    <location>
        <begin position="90"/>
        <end position="113"/>
    </location>
</feature>
<feature type="transmembrane region" description="Helical" evidence="5">
    <location>
        <begin position="440"/>
        <end position="461"/>
    </location>
</feature>
<feature type="transmembrane region" description="Helical" evidence="5">
    <location>
        <begin position="219"/>
        <end position="240"/>
    </location>
</feature>
<keyword evidence="3 5" id="KW-1133">Transmembrane helix</keyword>
<sequence length="476" mass="52714">MVQENESVSESNPNINDLSEVTSKPYRLTIEMPLFFTILSVSLSGVAISNILLYRTCLHSCSHNETECQVFLSPVKNNGSQELEEEVQKYAAFVSMVRTIIESLAPALLSLFLGVWSDTYGRKPLVVWPLLGMSISSGLTVIYSMMDNLGPWWFIATVIPMSLSGGFTGLFTGAFCYLSDVTSKENRSLRMTIVEASVSAGSVIGSLASSYLLRVVGNVYLLLITAFLCAIAYVFTNCCLDESLPGAQKGGIKSLLDFKLIKEMIAECFKKRPNYTRAQILLLTVANSLSIFIMYGTMSLGYLYTRQKLHWAIKQYTIYSAAHTTIAFFGSFFGVVFIQKIFKVSDLTFSMIAFISTAAEYIIKAFAFTTWHMYLAAGISLFRDLSSPLIRSMITKILPAQDIAKVFALMCAIEGVAPLISPAVYNSLYAYTISTFPGAFYLLCSAITGICVTFLGIVQYLRWKSTTITYQNLTNE</sequence>
<keyword evidence="7" id="KW-1185">Reference proteome</keyword>
<gene>
    <name evidence="6" type="ORF">PMACD_LOCUS3703</name>
</gene>
<evidence type="ECO:0000256" key="3">
    <source>
        <dbReference type="ARBA" id="ARBA00022989"/>
    </source>
</evidence>
<comment type="caution">
    <text evidence="6">The sequence shown here is derived from an EMBL/GenBank/DDBJ whole genome shotgun (WGS) entry which is preliminary data.</text>
</comment>
<accession>A0A821PLW6</accession>
<feature type="transmembrane region" description="Helical" evidence="5">
    <location>
        <begin position="316"/>
        <end position="338"/>
    </location>
</feature>
<feature type="transmembrane region" description="Helical" evidence="5">
    <location>
        <begin position="280"/>
        <end position="304"/>
    </location>
</feature>
<dbReference type="OrthoDB" id="430300at2759"/>
<proteinExistence type="predicted"/>
<dbReference type="GO" id="GO:0016020">
    <property type="term" value="C:membrane"/>
    <property type="evidence" value="ECO:0007669"/>
    <property type="project" value="UniProtKB-SubCell"/>
</dbReference>
<dbReference type="InterPro" id="IPR036259">
    <property type="entry name" value="MFS_trans_sf"/>
</dbReference>
<feature type="transmembrane region" description="Helical" evidence="5">
    <location>
        <begin position="191"/>
        <end position="213"/>
    </location>
</feature>
<dbReference type="AlphaFoldDB" id="A0A821PLW6"/>
<organism evidence="6 7">
    <name type="scientific">Pieris macdunnoughi</name>
    <dbReference type="NCBI Taxonomy" id="345717"/>
    <lineage>
        <taxon>Eukaryota</taxon>
        <taxon>Metazoa</taxon>
        <taxon>Ecdysozoa</taxon>
        <taxon>Arthropoda</taxon>
        <taxon>Hexapoda</taxon>
        <taxon>Insecta</taxon>
        <taxon>Pterygota</taxon>
        <taxon>Neoptera</taxon>
        <taxon>Endopterygota</taxon>
        <taxon>Lepidoptera</taxon>
        <taxon>Glossata</taxon>
        <taxon>Ditrysia</taxon>
        <taxon>Papilionoidea</taxon>
        <taxon>Pieridae</taxon>
        <taxon>Pierinae</taxon>
        <taxon>Pieris</taxon>
    </lineage>
</organism>
<dbReference type="Gene3D" id="1.20.1250.20">
    <property type="entry name" value="MFS general substrate transporter like domains"/>
    <property type="match status" value="1"/>
</dbReference>
<reference evidence="6" key="1">
    <citation type="submission" date="2021-02" db="EMBL/GenBank/DDBJ databases">
        <authorList>
            <person name="Steward A R."/>
        </authorList>
    </citation>
    <scope>NUCLEOTIDE SEQUENCE</scope>
</reference>
<name>A0A821PLW6_9NEOP</name>
<dbReference type="SUPFAM" id="SSF103473">
    <property type="entry name" value="MFS general substrate transporter"/>
    <property type="match status" value="1"/>
</dbReference>
<evidence type="ECO:0000256" key="2">
    <source>
        <dbReference type="ARBA" id="ARBA00022692"/>
    </source>
</evidence>
<feature type="transmembrane region" description="Helical" evidence="5">
    <location>
        <begin position="125"/>
        <end position="146"/>
    </location>
</feature>
<dbReference type="EMBL" id="CAJOBZ010000006">
    <property type="protein sequence ID" value="CAF4805347.1"/>
    <property type="molecule type" value="Genomic_DNA"/>
</dbReference>
<feature type="transmembrane region" description="Helical" evidence="5">
    <location>
        <begin position="347"/>
        <end position="367"/>
    </location>
</feature>
<evidence type="ECO:0008006" key="8">
    <source>
        <dbReference type="Google" id="ProtNLM"/>
    </source>
</evidence>
<comment type="subcellular location">
    <subcellularLocation>
        <location evidence="1">Membrane</location>
        <topology evidence="1">Multi-pass membrane protein</topology>
    </subcellularLocation>
</comment>
<dbReference type="PANTHER" id="PTHR23507">
    <property type="entry name" value="ZGC:174356"/>
    <property type="match status" value="1"/>
</dbReference>
<feature type="transmembrane region" description="Helical" evidence="5">
    <location>
        <begin position="152"/>
        <end position="179"/>
    </location>
</feature>
<evidence type="ECO:0000256" key="4">
    <source>
        <dbReference type="ARBA" id="ARBA00023136"/>
    </source>
</evidence>
<dbReference type="InterPro" id="IPR011701">
    <property type="entry name" value="MFS"/>
</dbReference>
<dbReference type="Pfam" id="PF07690">
    <property type="entry name" value="MFS_1"/>
    <property type="match status" value="1"/>
</dbReference>
<protein>
    <recommendedName>
        <fullName evidence="8">Proton-coupled folate transporter</fullName>
    </recommendedName>
</protein>
<evidence type="ECO:0000313" key="7">
    <source>
        <dbReference type="Proteomes" id="UP000663880"/>
    </source>
</evidence>
<feature type="transmembrane region" description="Helical" evidence="5">
    <location>
        <begin position="406"/>
        <end position="428"/>
    </location>
</feature>
<keyword evidence="4 5" id="KW-0472">Membrane</keyword>
<evidence type="ECO:0000313" key="6">
    <source>
        <dbReference type="EMBL" id="CAF4805347.1"/>
    </source>
</evidence>
<feature type="transmembrane region" description="Helical" evidence="5">
    <location>
        <begin position="34"/>
        <end position="54"/>
    </location>
</feature>
<dbReference type="PANTHER" id="PTHR23507:SF39">
    <property type="entry name" value="GH23453P-RELATED"/>
    <property type="match status" value="1"/>
</dbReference>